<evidence type="ECO:0000259" key="3">
    <source>
        <dbReference type="Pfam" id="PF00881"/>
    </source>
</evidence>
<evidence type="ECO:0000313" key="5">
    <source>
        <dbReference type="Proteomes" id="UP000269001"/>
    </source>
</evidence>
<dbReference type="GO" id="GO:0016491">
    <property type="term" value="F:oxidoreductase activity"/>
    <property type="evidence" value="ECO:0007669"/>
    <property type="project" value="UniProtKB-KW"/>
</dbReference>
<dbReference type="Proteomes" id="UP000269001">
    <property type="component" value="Unassembled WGS sequence"/>
</dbReference>
<dbReference type="EMBL" id="RAXU01000001">
    <property type="protein sequence ID" value="RKG36138.1"/>
    <property type="molecule type" value="Genomic_DNA"/>
</dbReference>
<comment type="caution">
    <text evidence="4">The sequence shown here is derived from an EMBL/GenBank/DDBJ whole genome shotgun (WGS) entry which is preliminary data.</text>
</comment>
<dbReference type="SUPFAM" id="SSF55469">
    <property type="entry name" value="FMN-dependent nitroreductase-like"/>
    <property type="match status" value="1"/>
</dbReference>
<sequence>MNVFDAIQQRRAMKRFDPEFQLSQTDKKQLLNNVMQNAPSAFNLQHWRPVLIEDAELRQQVRKIAWDQPQVTEASLLIILCAKLDTWEKDASQVWTGVPEETQKVMVGAIDQYYRGRSQTQRDEVMRSAGIFAQTFMLLAKDQGLDSCPMDGFDFDAMGKLIQLPEDHVVCLMIAVGKGTSQPYPRIGKLPYDDLVKLNHF</sequence>
<dbReference type="Gene3D" id="3.40.109.10">
    <property type="entry name" value="NADH Oxidase"/>
    <property type="match status" value="1"/>
</dbReference>
<comment type="similarity">
    <text evidence="1">Belongs to the nitroreductase family.</text>
</comment>
<name>A0A3A8EPM8_9GAMM</name>
<accession>A0A3A8EPM8</accession>
<dbReference type="AlphaFoldDB" id="A0A3A8EPM8"/>
<keyword evidence="2" id="KW-0560">Oxidoreductase</keyword>
<proteinExistence type="inferred from homology"/>
<gene>
    <name evidence="4" type="ORF">D7V21_00625</name>
</gene>
<protein>
    <submittedName>
        <fullName evidence="4">Nitroreductase family protein</fullName>
    </submittedName>
</protein>
<dbReference type="CDD" id="cd02137">
    <property type="entry name" value="MhqN-like"/>
    <property type="match status" value="1"/>
</dbReference>
<evidence type="ECO:0000256" key="1">
    <source>
        <dbReference type="ARBA" id="ARBA00007118"/>
    </source>
</evidence>
<feature type="domain" description="Nitroreductase" evidence="3">
    <location>
        <begin position="7"/>
        <end position="178"/>
    </location>
</feature>
<dbReference type="RefSeq" id="WP_120368613.1">
    <property type="nucleotide sequence ID" value="NZ_RAXU01000001.1"/>
</dbReference>
<dbReference type="PANTHER" id="PTHR43673:SF12">
    <property type="entry name" value="PROTEIN DRGA"/>
    <property type="match status" value="1"/>
</dbReference>
<organism evidence="4 5">
    <name type="scientific">Acinetobacter guerrae</name>
    <dbReference type="NCBI Taxonomy" id="1843371"/>
    <lineage>
        <taxon>Bacteria</taxon>
        <taxon>Pseudomonadati</taxon>
        <taxon>Pseudomonadota</taxon>
        <taxon>Gammaproteobacteria</taxon>
        <taxon>Moraxellales</taxon>
        <taxon>Moraxellaceae</taxon>
        <taxon>Acinetobacter</taxon>
    </lineage>
</organism>
<evidence type="ECO:0000313" key="4">
    <source>
        <dbReference type="EMBL" id="RKG36138.1"/>
    </source>
</evidence>
<dbReference type="Pfam" id="PF00881">
    <property type="entry name" value="Nitroreductase"/>
    <property type="match status" value="1"/>
</dbReference>
<evidence type="ECO:0000256" key="2">
    <source>
        <dbReference type="ARBA" id="ARBA00023002"/>
    </source>
</evidence>
<keyword evidence="5" id="KW-1185">Reference proteome</keyword>
<dbReference type="InterPro" id="IPR000415">
    <property type="entry name" value="Nitroreductase-like"/>
</dbReference>
<dbReference type="InterPro" id="IPR029479">
    <property type="entry name" value="Nitroreductase"/>
</dbReference>
<reference evidence="4 5" key="1">
    <citation type="submission" date="2018-09" db="EMBL/GenBank/DDBJ databases">
        <title>The draft genome of Acinetobacter spp. strains.</title>
        <authorList>
            <person name="Qin J."/>
            <person name="Feng Y."/>
            <person name="Zong Z."/>
        </authorList>
    </citation>
    <scope>NUCLEOTIDE SEQUENCE [LARGE SCALE GENOMIC DNA]</scope>
    <source>
        <strain evidence="4 5">WCHAc060096</strain>
    </source>
</reference>
<dbReference type="PANTHER" id="PTHR43673">
    <property type="entry name" value="NAD(P)H NITROREDUCTASE YDGI-RELATED"/>
    <property type="match status" value="1"/>
</dbReference>